<keyword evidence="4" id="KW-1185">Reference proteome</keyword>
<dbReference type="GO" id="GO:0016831">
    <property type="term" value="F:carboxy-lyase activity"/>
    <property type="evidence" value="ECO:0007669"/>
    <property type="project" value="InterPro"/>
</dbReference>
<gene>
    <name evidence="3" type="ORF">DVJ77_08075</name>
</gene>
<organism evidence="3 4">
    <name type="scientific">Dyella tabacisoli</name>
    <dbReference type="NCBI Taxonomy" id="2282381"/>
    <lineage>
        <taxon>Bacteria</taxon>
        <taxon>Pseudomonadati</taxon>
        <taxon>Pseudomonadota</taxon>
        <taxon>Gammaproteobacteria</taxon>
        <taxon>Lysobacterales</taxon>
        <taxon>Rhodanobacteraceae</taxon>
        <taxon>Dyella</taxon>
    </lineage>
</organism>
<dbReference type="GO" id="GO:0019748">
    <property type="term" value="P:secondary metabolic process"/>
    <property type="evidence" value="ECO:0007669"/>
    <property type="project" value="TreeGrafter"/>
</dbReference>
<proteinExistence type="predicted"/>
<feature type="domain" description="Amidohydrolase-related" evidence="2">
    <location>
        <begin position="94"/>
        <end position="352"/>
    </location>
</feature>
<dbReference type="EMBL" id="QQAH01000006">
    <property type="protein sequence ID" value="RDD82355.1"/>
    <property type="molecule type" value="Genomic_DNA"/>
</dbReference>
<name>A0A369UQM1_9GAMM</name>
<dbReference type="PANTHER" id="PTHR21240">
    <property type="entry name" value="2-AMINO-3-CARBOXYLMUCONATE-6-SEMIALDEHYDE DECARBOXYLASE"/>
    <property type="match status" value="1"/>
</dbReference>
<dbReference type="Gene3D" id="3.20.20.140">
    <property type="entry name" value="Metal-dependent hydrolases"/>
    <property type="match status" value="1"/>
</dbReference>
<dbReference type="OrthoDB" id="149172at2"/>
<evidence type="ECO:0000313" key="4">
    <source>
        <dbReference type="Proteomes" id="UP000253782"/>
    </source>
</evidence>
<keyword evidence="3" id="KW-0378">Hydrolase</keyword>
<dbReference type="GO" id="GO:0016787">
    <property type="term" value="F:hydrolase activity"/>
    <property type="evidence" value="ECO:0007669"/>
    <property type="project" value="UniProtKB-KW"/>
</dbReference>
<reference evidence="3 4" key="1">
    <citation type="submission" date="2018-07" db="EMBL/GenBank/DDBJ databases">
        <title>Dyella tabacisoli L4-6T, whole genome shotgun sequence.</title>
        <authorList>
            <person name="Zhou X.-K."/>
            <person name="Li W.-J."/>
            <person name="Duan Y.-Q."/>
        </authorList>
    </citation>
    <scope>NUCLEOTIDE SEQUENCE [LARGE SCALE GENOMIC DNA]</scope>
    <source>
        <strain evidence="3 4">L4-6</strain>
    </source>
</reference>
<evidence type="ECO:0000256" key="1">
    <source>
        <dbReference type="ARBA" id="ARBA00023239"/>
    </source>
</evidence>
<evidence type="ECO:0000259" key="2">
    <source>
        <dbReference type="Pfam" id="PF04909"/>
    </source>
</evidence>
<dbReference type="InterPro" id="IPR032465">
    <property type="entry name" value="ACMSD"/>
</dbReference>
<dbReference type="SUPFAM" id="SSF51556">
    <property type="entry name" value="Metallo-dependent hydrolases"/>
    <property type="match status" value="1"/>
</dbReference>
<dbReference type="InterPro" id="IPR032466">
    <property type="entry name" value="Metal_Hydrolase"/>
</dbReference>
<dbReference type="GO" id="GO:0005737">
    <property type="term" value="C:cytoplasm"/>
    <property type="evidence" value="ECO:0007669"/>
    <property type="project" value="TreeGrafter"/>
</dbReference>
<keyword evidence="1" id="KW-0456">Lyase</keyword>
<evidence type="ECO:0000313" key="3">
    <source>
        <dbReference type="EMBL" id="RDD82355.1"/>
    </source>
</evidence>
<accession>A0A369UQM1</accession>
<comment type="caution">
    <text evidence="3">The sequence shown here is derived from an EMBL/GenBank/DDBJ whole genome shotgun (WGS) entry which is preliminary data.</text>
</comment>
<dbReference type="Pfam" id="PF04909">
    <property type="entry name" value="Amidohydro_2"/>
    <property type="match status" value="1"/>
</dbReference>
<protein>
    <submittedName>
        <fullName evidence="3">Amidohydrolase</fullName>
    </submittedName>
</protein>
<dbReference type="PANTHER" id="PTHR21240:SF28">
    <property type="entry name" value="ISO-OROTATE DECARBOXYLASE (EUROFUNG)"/>
    <property type="match status" value="1"/>
</dbReference>
<dbReference type="AlphaFoldDB" id="A0A369UQM1"/>
<dbReference type="RefSeq" id="WP_114844975.1">
    <property type="nucleotide sequence ID" value="NZ_JBHSPE010000008.1"/>
</dbReference>
<dbReference type="Proteomes" id="UP000253782">
    <property type="component" value="Unassembled WGS sequence"/>
</dbReference>
<sequence length="359" mass="40408">MKNGYRIFDADLHTIEPDDLWSRYLDAPFKTLAPRPRPIPAAATYSSPIPRHEHYRVAAAAGYNAPSHLRAMAIEGIDIAVLFGTRGRHVQMHDDLDPPFADALARAHNNWTYDFCAHDPQRLKFAAQIAYHDVTLAVREVERAVEKLGAVAVIGNPNPVNGRHIHDPYFEPLWQTIEGLGVPVCFHPTGVWTLHDDIGRRFIDHVGARMITNAARNPLELMLAFASLVTGGVLERHPQLVCAFLEGGCGWVPWWLWRLDDTWEKFPEDIEIPLSLRPSEYFSRQCYVSVDAGEKYLADVVAAIGDTNIVIATDYPHRDSMFPDAIGSFIAREDISAQTKTRVLWDNVARLYAYTVECA</sequence>
<dbReference type="InterPro" id="IPR006680">
    <property type="entry name" value="Amidohydro-rel"/>
</dbReference>